<feature type="transmembrane region" description="Helical" evidence="5">
    <location>
        <begin position="184"/>
        <end position="207"/>
    </location>
</feature>
<organism evidence="7 8">
    <name type="scientific">Anaerolinea thermophila (strain DSM 14523 / JCM 11388 / NBRC 100420 / UNI-1)</name>
    <dbReference type="NCBI Taxonomy" id="926569"/>
    <lineage>
        <taxon>Bacteria</taxon>
        <taxon>Bacillati</taxon>
        <taxon>Chloroflexota</taxon>
        <taxon>Anaerolineae</taxon>
        <taxon>Anaerolineales</taxon>
        <taxon>Anaerolineaceae</taxon>
        <taxon>Anaerolinea</taxon>
    </lineage>
</organism>
<evidence type="ECO:0000256" key="1">
    <source>
        <dbReference type="ARBA" id="ARBA00004141"/>
    </source>
</evidence>
<feature type="domain" description="Yip1" evidence="6">
    <location>
        <begin position="46"/>
        <end position="197"/>
    </location>
</feature>
<protein>
    <submittedName>
        <fullName evidence="7">Hypothetical membrane protein</fullName>
    </submittedName>
</protein>
<sequence>METEPAKSGKMSWYQVMAQVYSQPSVESYQDVVSCQGIRFSRVYLWIFSSTLLAMLIPLVLYYATGGKIVHDDLKRTFLLGNAGMGIYFAAGVGTALLAPLIFMAGAGILHWLAQRLGGTGHFEPLVFLLGAVYTPGNLLDQLLEGFLPPVLGLVFRLGLLLIMAYLSILSVKAVHRLSWGKAVLVFAIPVLIIALLSGCYLGFLLLGR</sequence>
<feature type="transmembrane region" description="Helical" evidence="5">
    <location>
        <begin position="43"/>
        <end position="65"/>
    </location>
</feature>
<feature type="transmembrane region" description="Helical" evidence="5">
    <location>
        <begin position="126"/>
        <end position="144"/>
    </location>
</feature>
<accession>E8MYH1</accession>
<dbReference type="Proteomes" id="UP000008922">
    <property type="component" value="Chromosome"/>
</dbReference>
<keyword evidence="2 5" id="KW-0812">Transmembrane</keyword>
<gene>
    <name evidence="7" type="ordered locus">ANT_00820</name>
</gene>
<dbReference type="Pfam" id="PF04893">
    <property type="entry name" value="Yip1"/>
    <property type="match status" value="1"/>
</dbReference>
<dbReference type="GO" id="GO:0016020">
    <property type="term" value="C:membrane"/>
    <property type="evidence" value="ECO:0007669"/>
    <property type="project" value="UniProtKB-SubCell"/>
</dbReference>
<name>E8MYH1_ANATU</name>
<evidence type="ECO:0000259" key="6">
    <source>
        <dbReference type="Pfam" id="PF04893"/>
    </source>
</evidence>
<evidence type="ECO:0000313" key="7">
    <source>
        <dbReference type="EMBL" id="BAJ62116.1"/>
    </source>
</evidence>
<keyword evidence="4 5" id="KW-0472">Membrane</keyword>
<dbReference type="InParanoid" id="E8MYH1"/>
<dbReference type="InterPro" id="IPR006977">
    <property type="entry name" value="Yip1_dom"/>
</dbReference>
<keyword evidence="3 5" id="KW-1133">Transmembrane helix</keyword>
<dbReference type="HOGENOM" id="CLU_1313297_0_0_0"/>
<feature type="transmembrane region" description="Helical" evidence="5">
    <location>
        <begin position="85"/>
        <end position="114"/>
    </location>
</feature>
<dbReference type="EMBL" id="AP012029">
    <property type="protein sequence ID" value="BAJ62116.1"/>
    <property type="molecule type" value="Genomic_DNA"/>
</dbReference>
<feature type="transmembrane region" description="Helical" evidence="5">
    <location>
        <begin position="150"/>
        <end position="172"/>
    </location>
</feature>
<evidence type="ECO:0000256" key="2">
    <source>
        <dbReference type="ARBA" id="ARBA00022692"/>
    </source>
</evidence>
<keyword evidence="8" id="KW-1185">Reference proteome</keyword>
<evidence type="ECO:0000256" key="5">
    <source>
        <dbReference type="SAM" id="Phobius"/>
    </source>
</evidence>
<evidence type="ECO:0000256" key="3">
    <source>
        <dbReference type="ARBA" id="ARBA00022989"/>
    </source>
</evidence>
<evidence type="ECO:0000256" key="4">
    <source>
        <dbReference type="ARBA" id="ARBA00023136"/>
    </source>
</evidence>
<dbReference type="AlphaFoldDB" id="E8MYH1"/>
<comment type="subcellular location">
    <subcellularLocation>
        <location evidence="1">Membrane</location>
        <topology evidence="1">Multi-pass membrane protein</topology>
    </subcellularLocation>
</comment>
<reference evidence="7 8" key="1">
    <citation type="submission" date="2010-12" db="EMBL/GenBank/DDBJ databases">
        <title>Whole genome sequence of Anaerolinea thermophila UNI-1.</title>
        <authorList>
            <person name="Narita-Yamada S."/>
            <person name="Kishi E."/>
            <person name="Watanabe Y."/>
            <person name="Takasaki K."/>
            <person name="Ankai A."/>
            <person name="Oguchi A."/>
            <person name="Fukui S."/>
            <person name="Takahashi M."/>
            <person name="Yashiro I."/>
            <person name="Hosoyama A."/>
            <person name="Sekiguchi Y."/>
            <person name="Hanada S."/>
            <person name="Fujita N."/>
        </authorList>
    </citation>
    <scope>NUCLEOTIDE SEQUENCE [LARGE SCALE GENOMIC DNA]</scope>
    <source>
        <strain evidence="8">DSM 14523 / JCM 11388 / NBRC 100420 / UNI-1</strain>
    </source>
</reference>
<evidence type="ECO:0000313" key="8">
    <source>
        <dbReference type="Proteomes" id="UP000008922"/>
    </source>
</evidence>
<dbReference type="KEGG" id="atm:ANT_00820"/>
<proteinExistence type="predicted"/>
<dbReference type="RefSeq" id="WP_013558514.1">
    <property type="nucleotide sequence ID" value="NC_014960.1"/>
</dbReference>